<dbReference type="InterPro" id="IPR037523">
    <property type="entry name" value="VOC_core"/>
</dbReference>
<dbReference type="InterPro" id="IPR053863">
    <property type="entry name" value="Glyoxy/Ble-like_N"/>
</dbReference>
<accession>A0A222VQ64</accession>
<dbReference type="STRING" id="530584.SAMN05421630_1011333"/>
<dbReference type="SUPFAM" id="SSF54593">
    <property type="entry name" value="Glyoxalase/Bleomycin resistance protein/Dihydroxybiphenyl dioxygenase"/>
    <property type="match status" value="1"/>
</dbReference>
<protein>
    <submittedName>
        <fullName evidence="1">Uncharacterized protein</fullName>
    </submittedName>
</protein>
<dbReference type="InterPro" id="IPR029068">
    <property type="entry name" value="Glyas_Bleomycin-R_OHBP_Dase"/>
</dbReference>
<dbReference type="KEGG" id="pmad:BAY61_14765"/>
<dbReference type="EMBL" id="FMZE01000001">
    <property type="protein sequence ID" value="SDC33073.1"/>
    <property type="molecule type" value="Genomic_DNA"/>
</dbReference>
<dbReference type="OrthoDB" id="9793039at2"/>
<evidence type="ECO:0000313" key="1">
    <source>
        <dbReference type="EMBL" id="SDC33073.1"/>
    </source>
</evidence>
<dbReference type="Proteomes" id="UP000199494">
    <property type="component" value="Unassembled WGS sequence"/>
</dbReference>
<gene>
    <name evidence="1" type="ORF">SAMN05421630_1011333</name>
</gene>
<proteinExistence type="predicted"/>
<dbReference type="PROSITE" id="PS51819">
    <property type="entry name" value="VOC"/>
    <property type="match status" value="1"/>
</dbReference>
<name>A0A222VQ64_9PSEU</name>
<dbReference type="RefSeq" id="WP_091798417.1">
    <property type="nucleotide sequence ID" value="NZ_CP016353.1"/>
</dbReference>
<dbReference type="AlphaFoldDB" id="A0A222VQ64"/>
<dbReference type="PANTHER" id="PTHR33993">
    <property type="entry name" value="GLYOXALASE-RELATED"/>
    <property type="match status" value="1"/>
</dbReference>
<dbReference type="Pfam" id="PF22677">
    <property type="entry name" value="Ble-like_N"/>
    <property type="match status" value="1"/>
</dbReference>
<organism evidence="1 2">
    <name type="scientific">Prauserella marina</name>
    <dbReference type="NCBI Taxonomy" id="530584"/>
    <lineage>
        <taxon>Bacteria</taxon>
        <taxon>Bacillati</taxon>
        <taxon>Actinomycetota</taxon>
        <taxon>Actinomycetes</taxon>
        <taxon>Pseudonocardiales</taxon>
        <taxon>Pseudonocardiaceae</taxon>
        <taxon>Prauserella</taxon>
    </lineage>
</organism>
<dbReference type="Gene3D" id="3.10.180.10">
    <property type="entry name" value="2,3-Dihydroxybiphenyl 1,2-Dioxygenase, domain 1"/>
    <property type="match status" value="1"/>
</dbReference>
<evidence type="ECO:0000313" key="2">
    <source>
        <dbReference type="Proteomes" id="UP000199494"/>
    </source>
</evidence>
<keyword evidence="2" id="KW-1185">Reference proteome</keyword>
<sequence length="116" mass="11983">MGTVIHVEITADDTARAAEFYSTVLGWRSSPSPVIDGYLLADSGDGGGIDAAIMRREYQPQPAIAWVEVADLAEVLAAVPAAGGSTLGDTHTIPGEGMVAYIKDSEGNVLGLKQPA</sequence>
<reference evidence="1 2" key="1">
    <citation type="submission" date="2016-10" db="EMBL/GenBank/DDBJ databases">
        <authorList>
            <person name="de Groot N.N."/>
        </authorList>
    </citation>
    <scope>NUCLEOTIDE SEQUENCE [LARGE SCALE GENOMIC DNA]</scope>
    <source>
        <strain evidence="1 2">CGMCC 4.5506</strain>
    </source>
</reference>
<dbReference type="InterPro" id="IPR052164">
    <property type="entry name" value="Anthracycline_SecMetBiosynth"/>
</dbReference>